<dbReference type="Proteomes" id="UP001634393">
    <property type="component" value="Unassembled WGS sequence"/>
</dbReference>
<accession>A0ABD3RK22</accession>
<evidence type="ECO:0000313" key="1">
    <source>
        <dbReference type="EMBL" id="KAL3812677.1"/>
    </source>
</evidence>
<organism evidence="1 2">
    <name type="scientific">Penstemon smallii</name>
    <dbReference type="NCBI Taxonomy" id="265156"/>
    <lineage>
        <taxon>Eukaryota</taxon>
        <taxon>Viridiplantae</taxon>
        <taxon>Streptophyta</taxon>
        <taxon>Embryophyta</taxon>
        <taxon>Tracheophyta</taxon>
        <taxon>Spermatophyta</taxon>
        <taxon>Magnoliopsida</taxon>
        <taxon>eudicotyledons</taxon>
        <taxon>Gunneridae</taxon>
        <taxon>Pentapetalae</taxon>
        <taxon>asterids</taxon>
        <taxon>lamiids</taxon>
        <taxon>Lamiales</taxon>
        <taxon>Plantaginaceae</taxon>
        <taxon>Cheloneae</taxon>
        <taxon>Penstemon</taxon>
    </lineage>
</organism>
<dbReference type="AlphaFoldDB" id="A0ABD3RK22"/>
<name>A0ABD3RK22_9LAMI</name>
<dbReference type="EMBL" id="JBJXBP010000008">
    <property type="protein sequence ID" value="KAL3812677.1"/>
    <property type="molecule type" value="Genomic_DNA"/>
</dbReference>
<reference evidence="1 2" key="1">
    <citation type="submission" date="2024-12" db="EMBL/GenBank/DDBJ databases">
        <title>The unique morphological basis and parallel evolutionary history of personate flowers in Penstemon.</title>
        <authorList>
            <person name="Depatie T.H."/>
            <person name="Wessinger C.A."/>
        </authorList>
    </citation>
    <scope>NUCLEOTIDE SEQUENCE [LARGE SCALE GENOMIC DNA]</scope>
    <source>
        <strain evidence="1">WTNN_2</strain>
        <tissue evidence="1">Leaf</tissue>
    </source>
</reference>
<gene>
    <name evidence="1" type="ORF">ACJIZ3_013945</name>
</gene>
<proteinExistence type="predicted"/>
<protein>
    <submittedName>
        <fullName evidence="1">Uncharacterized protein</fullName>
    </submittedName>
</protein>
<keyword evidence="2" id="KW-1185">Reference proteome</keyword>
<comment type="caution">
    <text evidence="1">The sequence shown here is derived from an EMBL/GenBank/DDBJ whole genome shotgun (WGS) entry which is preliminary data.</text>
</comment>
<sequence length="89" mass="9742">MAVSQSSRSRDLDKLLLRPGHLVGPNFEPGEERRYKRICESSGGGGRWSGLRIAEGLGFDWYSVESWVFCYNNIVSGDGGGGGIMEKCV</sequence>
<evidence type="ECO:0000313" key="2">
    <source>
        <dbReference type="Proteomes" id="UP001634393"/>
    </source>
</evidence>